<dbReference type="Proteomes" id="UP000580250">
    <property type="component" value="Unassembled WGS sequence"/>
</dbReference>
<dbReference type="GO" id="GO:0003923">
    <property type="term" value="F:GPI-anchor transamidase activity"/>
    <property type="evidence" value="ECO:0007669"/>
    <property type="project" value="InterPro"/>
</dbReference>
<dbReference type="GO" id="GO:0006508">
    <property type="term" value="P:proteolysis"/>
    <property type="evidence" value="ECO:0007669"/>
    <property type="project" value="InterPro"/>
</dbReference>
<keyword evidence="4" id="KW-0732">Signal</keyword>
<name>A0A6V7UBZ8_MELEN</name>
<evidence type="ECO:0000256" key="2">
    <source>
        <dbReference type="ARBA" id="ARBA00009941"/>
    </source>
</evidence>
<dbReference type="GO" id="GO:0016255">
    <property type="term" value="P:attachment of GPI anchor to protein"/>
    <property type="evidence" value="ECO:0007669"/>
    <property type="project" value="InterPro"/>
</dbReference>
<dbReference type="GO" id="GO:0042765">
    <property type="term" value="C:GPI-anchor transamidase complex"/>
    <property type="evidence" value="ECO:0007669"/>
    <property type="project" value="InterPro"/>
</dbReference>
<comment type="pathway">
    <text evidence="1">Glycolipid biosynthesis; glycosylphosphatidylinositol-anchor biosynthesis.</text>
</comment>
<dbReference type="EMBL" id="CAJEWN010000052">
    <property type="protein sequence ID" value="CAD2152969.1"/>
    <property type="molecule type" value="Genomic_DNA"/>
</dbReference>
<protein>
    <submittedName>
        <fullName evidence="6">Uncharacterized protein</fullName>
    </submittedName>
</protein>
<dbReference type="PIRSF" id="PIRSF019663">
    <property type="entry name" value="Legumain"/>
    <property type="match status" value="1"/>
</dbReference>
<gene>
    <name evidence="6" type="ORF">MENT_LOCUS10950</name>
</gene>
<feature type="active site" description="Nucleophile" evidence="5">
    <location>
        <position position="202"/>
    </location>
</feature>
<dbReference type="UniPathway" id="UPA00196"/>
<dbReference type="PANTHER" id="PTHR48067:SF1">
    <property type="entry name" value="GPI-ANCHOR TRANSAMIDASE"/>
    <property type="match status" value="1"/>
</dbReference>
<proteinExistence type="inferred from homology"/>
<feature type="active site" evidence="5">
    <location>
        <position position="160"/>
    </location>
</feature>
<dbReference type="OrthoDB" id="192611at2759"/>
<evidence type="ECO:0000256" key="3">
    <source>
        <dbReference type="ARBA" id="ARBA00022502"/>
    </source>
</evidence>
<dbReference type="Gene3D" id="3.40.50.1460">
    <property type="match status" value="1"/>
</dbReference>
<comment type="similarity">
    <text evidence="2">Belongs to the peptidase C13 family.</text>
</comment>
<dbReference type="AlphaFoldDB" id="A0A6V7UBZ8"/>
<dbReference type="Pfam" id="PF01650">
    <property type="entry name" value="Peptidase_C13"/>
    <property type="match status" value="1"/>
</dbReference>
<dbReference type="InterPro" id="IPR001096">
    <property type="entry name" value="Peptidase_C13"/>
</dbReference>
<comment type="caution">
    <text evidence="6">The sequence shown here is derived from an EMBL/GenBank/DDBJ whole genome shotgun (WGS) entry which is preliminary data.</text>
</comment>
<dbReference type="InterPro" id="IPR028361">
    <property type="entry name" value="GPI_transamidase"/>
</dbReference>
<dbReference type="FunFam" id="3.40.50.1460:FF:000016">
    <property type="entry name" value="GPI-anchor transamidase, putative"/>
    <property type="match status" value="1"/>
</dbReference>
<dbReference type="PANTHER" id="PTHR48067">
    <property type="entry name" value="GPI-ANCHOR TRANSAMIDASE"/>
    <property type="match status" value="1"/>
</dbReference>
<evidence type="ECO:0000313" key="7">
    <source>
        <dbReference type="Proteomes" id="UP000580250"/>
    </source>
</evidence>
<sequence length="323" mass="37299">MLLNKNKLIFFFLFLIKIIFLFSIKCSSINNFFAKSTHTNNWAVLVCSSRFWFNYRHVSNVLSLYKSLKRLGMPDSNIILMLADNIPCNARNPSPAAIYNNAHSHQNLFLEDTEVDYRGYEVTAENLVRLLTSRQINSTPRNKRLLSNSQSNVLIYLTGHGGEGFLKFQDAEELTSQDLADAIETMWQQKKYNELMLIADTCQSESMYQLIYSPNVLATSSSLVGEDSLSHHNDRSIGVYIIDRYAYYMQQFLDEKVLALESNSSLENFVKYCDKSKCISTVGVRRDLYDKSLKEVRVTDFFGARRYAHPFNSNDFNFDWSTL</sequence>
<reference evidence="6 7" key="1">
    <citation type="submission" date="2020-08" db="EMBL/GenBank/DDBJ databases">
        <authorList>
            <person name="Koutsovoulos G."/>
            <person name="Danchin GJ E."/>
        </authorList>
    </citation>
    <scope>NUCLEOTIDE SEQUENCE [LARGE SCALE GENOMIC DNA]</scope>
</reference>
<dbReference type="PRINTS" id="PR00776">
    <property type="entry name" value="HEMOGLOBNASE"/>
</dbReference>
<evidence type="ECO:0000313" key="6">
    <source>
        <dbReference type="EMBL" id="CAD2152969.1"/>
    </source>
</evidence>
<organism evidence="6 7">
    <name type="scientific">Meloidogyne enterolobii</name>
    <name type="common">Root-knot nematode worm</name>
    <name type="synonym">Meloidogyne mayaguensis</name>
    <dbReference type="NCBI Taxonomy" id="390850"/>
    <lineage>
        <taxon>Eukaryota</taxon>
        <taxon>Metazoa</taxon>
        <taxon>Ecdysozoa</taxon>
        <taxon>Nematoda</taxon>
        <taxon>Chromadorea</taxon>
        <taxon>Rhabditida</taxon>
        <taxon>Tylenchina</taxon>
        <taxon>Tylenchomorpha</taxon>
        <taxon>Tylenchoidea</taxon>
        <taxon>Meloidogynidae</taxon>
        <taxon>Meloidogyninae</taxon>
        <taxon>Meloidogyne</taxon>
    </lineage>
</organism>
<accession>A0A6V7UBZ8</accession>
<evidence type="ECO:0000256" key="1">
    <source>
        <dbReference type="ARBA" id="ARBA00004687"/>
    </source>
</evidence>
<evidence type="ECO:0000256" key="5">
    <source>
        <dbReference type="PIRSR" id="PIRSR019663-1"/>
    </source>
</evidence>
<dbReference type="PIRSF" id="PIRSF500138">
    <property type="entry name" value="GPI8"/>
    <property type="match status" value="1"/>
</dbReference>
<keyword evidence="3" id="KW-0337">GPI-anchor biosynthesis</keyword>
<evidence type="ECO:0000256" key="4">
    <source>
        <dbReference type="ARBA" id="ARBA00022729"/>
    </source>
</evidence>
<dbReference type="GO" id="GO:0006506">
    <property type="term" value="P:GPI anchor biosynthetic process"/>
    <property type="evidence" value="ECO:0007669"/>
    <property type="project" value="UniProtKB-UniPathway"/>
</dbReference>